<protein>
    <submittedName>
        <fullName evidence="10">ABC transporter permease</fullName>
    </submittedName>
</protein>
<feature type="transmembrane region" description="Helical" evidence="7">
    <location>
        <begin position="156"/>
        <end position="179"/>
    </location>
</feature>
<dbReference type="OrthoDB" id="8859188at2"/>
<feature type="region of interest" description="Disordered" evidence="8">
    <location>
        <begin position="291"/>
        <end position="318"/>
    </location>
</feature>
<comment type="subcellular location">
    <subcellularLocation>
        <location evidence="1 7">Cell membrane</location>
        <topology evidence="1 7">Multi-pass membrane protein</topology>
    </subcellularLocation>
</comment>
<dbReference type="Gene3D" id="1.10.3720.10">
    <property type="entry name" value="MetI-like"/>
    <property type="match status" value="1"/>
</dbReference>
<keyword evidence="2 7" id="KW-0813">Transport</keyword>
<comment type="caution">
    <text evidence="10">The sequence shown here is derived from an EMBL/GenBank/DDBJ whole genome shotgun (WGS) entry which is preliminary data.</text>
</comment>
<dbReference type="GO" id="GO:0010438">
    <property type="term" value="P:cellular response to sulfur starvation"/>
    <property type="evidence" value="ECO:0007669"/>
    <property type="project" value="TreeGrafter"/>
</dbReference>
<evidence type="ECO:0000256" key="8">
    <source>
        <dbReference type="SAM" id="MobiDB-lite"/>
    </source>
</evidence>
<evidence type="ECO:0000256" key="4">
    <source>
        <dbReference type="ARBA" id="ARBA00022692"/>
    </source>
</evidence>
<dbReference type="Pfam" id="PF00528">
    <property type="entry name" value="BPD_transp_1"/>
    <property type="match status" value="1"/>
</dbReference>
<gene>
    <name evidence="10" type="ORF">D7S86_11020</name>
</gene>
<feature type="transmembrane region" description="Helical" evidence="7">
    <location>
        <begin position="251"/>
        <end position="273"/>
    </location>
</feature>
<feature type="compositionally biased region" description="Low complexity" evidence="8">
    <location>
        <begin position="16"/>
        <end position="26"/>
    </location>
</feature>
<name>A0A494Y5Z4_9BURK</name>
<sequence length="339" mass="35823">MNDPAPAPNPSRVSSATRAAPAPDAADVARRRPLSLRTWRRAGIALPFVVLALVEIAVRAGWLASNLVPAPSEVAASLYQMGAERLLRHIGASTARVFAGFALGSICAVLIGGAMGLSRRLEAVLDPTFQALRAIPSLAWVPVLLLWMGIDEAPKITLVAIGAFFPVHLSVVSGIHGVDRKLVELGKVAGLSRAALVRRILLPAALPQIFAGLRIGLAVAWMFVVAAELIAATRGLGYLLSDGRETGRTDWVFAAIVLFGLLGKLSDSVLKFIEQRSLRWRDTDRASDDAVESHISDAHGATHDTSEPGAYDATPPRIGARVPTPPVIAIASAGHDHGE</sequence>
<feature type="transmembrane region" description="Helical" evidence="7">
    <location>
        <begin position="42"/>
        <end position="62"/>
    </location>
</feature>
<dbReference type="GO" id="GO:0005886">
    <property type="term" value="C:plasma membrane"/>
    <property type="evidence" value="ECO:0007669"/>
    <property type="project" value="UniProtKB-SubCell"/>
</dbReference>
<keyword evidence="11" id="KW-1185">Reference proteome</keyword>
<feature type="domain" description="ABC transmembrane type-1" evidence="9">
    <location>
        <begin position="86"/>
        <end position="274"/>
    </location>
</feature>
<dbReference type="PANTHER" id="PTHR30151:SF39">
    <property type="entry name" value="ABC TRANSPORTER PERMEASE PROTEIN"/>
    <property type="match status" value="1"/>
</dbReference>
<proteinExistence type="inferred from homology"/>
<comment type="similarity">
    <text evidence="7">Belongs to the binding-protein-dependent transport system permease family.</text>
</comment>
<organism evidence="10 11">
    <name type="scientific">Pararobbsia silviterrae</name>
    <dbReference type="NCBI Taxonomy" id="1792498"/>
    <lineage>
        <taxon>Bacteria</taxon>
        <taxon>Pseudomonadati</taxon>
        <taxon>Pseudomonadota</taxon>
        <taxon>Betaproteobacteria</taxon>
        <taxon>Burkholderiales</taxon>
        <taxon>Burkholderiaceae</taxon>
        <taxon>Pararobbsia</taxon>
    </lineage>
</organism>
<evidence type="ECO:0000256" key="5">
    <source>
        <dbReference type="ARBA" id="ARBA00022989"/>
    </source>
</evidence>
<evidence type="ECO:0000256" key="7">
    <source>
        <dbReference type="RuleBase" id="RU363032"/>
    </source>
</evidence>
<keyword evidence="3" id="KW-1003">Cell membrane</keyword>
<dbReference type="PANTHER" id="PTHR30151">
    <property type="entry name" value="ALKANE SULFONATE ABC TRANSPORTER-RELATED, MEMBRANE SUBUNIT"/>
    <property type="match status" value="1"/>
</dbReference>
<dbReference type="Proteomes" id="UP000270342">
    <property type="component" value="Unassembled WGS sequence"/>
</dbReference>
<keyword evidence="5 7" id="KW-1133">Transmembrane helix</keyword>
<dbReference type="InterPro" id="IPR035906">
    <property type="entry name" value="MetI-like_sf"/>
</dbReference>
<dbReference type="InterPro" id="IPR000515">
    <property type="entry name" value="MetI-like"/>
</dbReference>
<keyword evidence="6 7" id="KW-0472">Membrane</keyword>
<evidence type="ECO:0000313" key="10">
    <source>
        <dbReference type="EMBL" id="RKP55746.1"/>
    </source>
</evidence>
<dbReference type="EMBL" id="RBZU01000004">
    <property type="protein sequence ID" value="RKP55746.1"/>
    <property type="molecule type" value="Genomic_DNA"/>
</dbReference>
<feature type="transmembrane region" description="Helical" evidence="7">
    <location>
        <begin position="97"/>
        <end position="118"/>
    </location>
</feature>
<dbReference type="FunFam" id="1.10.3720.10:FF:000003">
    <property type="entry name" value="Aliphatic sulfonate ABC transporter permease"/>
    <property type="match status" value="1"/>
</dbReference>
<evidence type="ECO:0000256" key="1">
    <source>
        <dbReference type="ARBA" id="ARBA00004651"/>
    </source>
</evidence>
<dbReference type="CDD" id="cd06261">
    <property type="entry name" value="TM_PBP2"/>
    <property type="match status" value="1"/>
</dbReference>
<dbReference type="PROSITE" id="PS50928">
    <property type="entry name" value="ABC_TM1"/>
    <property type="match status" value="1"/>
</dbReference>
<dbReference type="RefSeq" id="WP_121086344.1">
    <property type="nucleotide sequence ID" value="NZ_RBZU01000004.1"/>
</dbReference>
<evidence type="ECO:0000256" key="3">
    <source>
        <dbReference type="ARBA" id="ARBA00022475"/>
    </source>
</evidence>
<feature type="transmembrane region" description="Helical" evidence="7">
    <location>
        <begin position="130"/>
        <end position="150"/>
    </location>
</feature>
<dbReference type="GO" id="GO:0042918">
    <property type="term" value="P:alkanesulfonate transmembrane transport"/>
    <property type="evidence" value="ECO:0007669"/>
    <property type="project" value="UniProtKB-ARBA"/>
</dbReference>
<evidence type="ECO:0000256" key="2">
    <source>
        <dbReference type="ARBA" id="ARBA00022448"/>
    </source>
</evidence>
<feature type="compositionally biased region" description="Basic and acidic residues" evidence="8">
    <location>
        <begin position="291"/>
        <end position="306"/>
    </location>
</feature>
<evidence type="ECO:0000256" key="6">
    <source>
        <dbReference type="ARBA" id="ARBA00023136"/>
    </source>
</evidence>
<evidence type="ECO:0000259" key="9">
    <source>
        <dbReference type="PROSITE" id="PS50928"/>
    </source>
</evidence>
<accession>A0A494Y5Z4</accession>
<feature type="transmembrane region" description="Helical" evidence="7">
    <location>
        <begin position="200"/>
        <end position="231"/>
    </location>
</feature>
<dbReference type="SUPFAM" id="SSF161098">
    <property type="entry name" value="MetI-like"/>
    <property type="match status" value="1"/>
</dbReference>
<dbReference type="AlphaFoldDB" id="A0A494Y5Z4"/>
<reference evidence="10 11" key="1">
    <citation type="submission" date="2018-10" db="EMBL/GenBank/DDBJ databases">
        <title>Robbsia sp. DHC34, isolated from soil.</title>
        <authorList>
            <person name="Gao Z.-H."/>
            <person name="Qiu L.-H."/>
        </authorList>
    </citation>
    <scope>NUCLEOTIDE SEQUENCE [LARGE SCALE GENOMIC DNA]</scope>
    <source>
        <strain evidence="10 11">DHC34</strain>
    </source>
</reference>
<feature type="region of interest" description="Disordered" evidence="8">
    <location>
        <begin position="1"/>
        <end position="26"/>
    </location>
</feature>
<evidence type="ECO:0000313" key="11">
    <source>
        <dbReference type="Proteomes" id="UP000270342"/>
    </source>
</evidence>
<keyword evidence="4 7" id="KW-0812">Transmembrane</keyword>